<evidence type="ECO:0000256" key="5">
    <source>
        <dbReference type="ARBA" id="ARBA00022679"/>
    </source>
</evidence>
<dbReference type="Gene3D" id="3.40.50.150">
    <property type="entry name" value="Vaccinia Virus protein VP39"/>
    <property type="match status" value="1"/>
</dbReference>
<comment type="caution">
    <text evidence="13">The sequence shown here is derived from an EMBL/GenBank/DDBJ whole genome shotgun (WGS) entry which is preliminary data.</text>
</comment>
<reference evidence="13" key="2">
    <citation type="journal article" date="2023" name="IMA Fungus">
        <title>Comparative genomic study of the Penicillium genus elucidates a diverse pangenome and 15 lateral gene transfer events.</title>
        <authorList>
            <person name="Petersen C."/>
            <person name="Sorensen T."/>
            <person name="Nielsen M.R."/>
            <person name="Sondergaard T.E."/>
            <person name="Sorensen J.L."/>
            <person name="Fitzpatrick D.A."/>
            <person name="Frisvad J.C."/>
            <person name="Nielsen K.L."/>
        </authorList>
    </citation>
    <scope>NUCLEOTIDE SEQUENCE</scope>
    <source>
        <strain evidence="13">IBT 34128</strain>
    </source>
</reference>
<dbReference type="AlphaFoldDB" id="A0A9W9ERG6"/>
<dbReference type="OrthoDB" id="296065at2759"/>
<dbReference type="InterPro" id="IPR000241">
    <property type="entry name" value="RlmKL-like_Mtase"/>
</dbReference>
<dbReference type="EMBL" id="JAPMSZ010000010">
    <property type="protein sequence ID" value="KAJ5086637.1"/>
    <property type="molecule type" value="Genomic_DNA"/>
</dbReference>
<comment type="similarity">
    <text evidence="10">Belongs to the class I-like SAM-binding methyltransferase superfamily. TRM11 methyltransferase family.</text>
</comment>
<dbReference type="PANTHER" id="PTHR13370:SF3">
    <property type="entry name" value="TRNA (GUANINE(10)-N2)-METHYLTRANSFERASE HOMOLOG"/>
    <property type="match status" value="1"/>
</dbReference>
<organism evidence="13 14">
    <name type="scientific">Penicillium alfredii</name>
    <dbReference type="NCBI Taxonomy" id="1506179"/>
    <lineage>
        <taxon>Eukaryota</taxon>
        <taxon>Fungi</taxon>
        <taxon>Dikarya</taxon>
        <taxon>Ascomycota</taxon>
        <taxon>Pezizomycotina</taxon>
        <taxon>Eurotiomycetes</taxon>
        <taxon>Eurotiomycetidae</taxon>
        <taxon>Eurotiales</taxon>
        <taxon>Aspergillaceae</taxon>
        <taxon>Penicillium</taxon>
    </lineage>
</organism>
<sequence length="457" mass="51733">MEYLIRLAQAHESFRLPELRALATRADVDLEIISYNDFSPYCVVKLQDETAARALISRSILGKDILELWGQGVNYEELHADVKRRTQHRWDDYQTVPFAFAVESFAGKRSQTTKREIIKSFSYMAFKGPIRLKNPDEQFCVMEEYVADREISARGGEVSTEPRRIYLGRWIADSSRAIMPTYDLKKRRYISTTSMDAELSLVTANMALAAPGKVFFDPFVGTGSFLVAAAHFGALTFGADIDPRGFRGRDMEGVNKMGLVQNYQQYGLTSKFLDAFTSDLTNTPLRNIPFLDGIVCDPPYGVREGLRVLGARDGKGKEPVIIDGVPAHYRPGYIPPKRPYGFEALQKDVLDFAVRTLVPGGRLSMWMPTASDEEVEFPVPMHPNLEVVDVSVQPFSSWSRRLITYRRLPEGEVSDVSLARRKDDKQGVRADDLNAFRRKYFARHRGTASEQDEKEAQ</sequence>
<dbReference type="GO" id="GO:0160102">
    <property type="term" value="F:tRNA (guanine(10)-N2)-methyltransferase activity"/>
    <property type="evidence" value="ECO:0007669"/>
    <property type="project" value="UniProtKB-EC"/>
</dbReference>
<dbReference type="PANTHER" id="PTHR13370">
    <property type="entry name" value="RNA METHYLASE-RELATED"/>
    <property type="match status" value="1"/>
</dbReference>
<dbReference type="Proteomes" id="UP001141434">
    <property type="component" value="Unassembled WGS sequence"/>
</dbReference>
<dbReference type="GO" id="GO:0008033">
    <property type="term" value="P:tRNA processing"/>
    <property type="evidence" value="ECO:0007669"/>
    <property type="project" value="UniProtKB-UniRule"/>
</dbReference>
<keyword evidence="6 10" id="KW-0949">S-adenosyl-L-methionine</keyword>
<evidence type="ECO:0000256" key="2">
    <source>
        <dbReference type="ARBA" id="ARBA00022490"/>
    </source>
</evidence>
<evidence type="ECO:0000313" key="14">
    <source>
        <dbReference type="Proteomes" id="UP001141434"/>
    </source>
</evidence>
<reference evidence="13" key="1">
    <citation type="submission" date="2022-11" db="EMBL/GenBank/DDBJ databases">
        <authorList>
            <person name="Petersen C."/>
        </authorList>
    </citation>
    <scope>NUCLEOTIDE SEQUENCE</scope>
    <source>
        <strain evidence="13">IBT 34128</strain>
    </source>
</reference>
<keyword evidence="3 10" id="KW-0820">tRNA-binding</keyword>
<keyword evidence="8 10" id="KW-0694">RNA-binding</keyword>
<dbReference type="PRINTS" id="PR00507">
    <property type="entry name" value="N12N6MTFRASE"/>
</dbReference>
<dbReference type="Pfam" id="PF25904">
    <property type="entry name" value="Tmrp11_N"/>
    <property type="match status" value="1"/>
</dbReference>
<dbReference type="InterPro" id="IPR029063">
    <property type="entry name" value="SAM-dependent_MTases_sf"/>
</dbReference>
<evidence type="ECO:0000256" key="7">
    <source>
        <dbReference type="ARBA" id="ARBA00022694"/>
    </source>
</evidence>
<dbReference type="GO" id="GO:0005737">
    <property type="term" value="C:cytoplasm"/>
    <property type="evidence" value="ECO:0007669"/>
    <property type="project" value="UniProtKB-SubCell"/>
</dbReference>
<dbReference type="GO" id="GO:0000049">
    <property type="term" value="F:tRNA binding"/>
    <property type="evidence" value="ECO:0007669"/>
    <property type="project" value="UniProtKB-UniRule"/>
</dbReference>
<evidence type="ECO:0000256" key="1">
    <source>
        <dbReference type="ARBA" id="ARBA00004496"/>
    </source>
</evidence>
<dbReference type="GO" id="GO:0032259">
    <property type="term" value="P:methylation"/>
    <property type="evidence" value="ECO:0007669"/>
    <property type="project" value="UniProtKB-UniRule"/>
</dbReference>
<feature type="domain" description="Ribosomal RNA large subunit methyltransferase K/L-like methyltransferase" evidence="11">
    <location>
        <begin position="186"/>
        <end position="303"/>
    </location>
</feature>
<name>A0A9W9ERG6_9EURO</name>
<dbReference type="GO" id="GO:0043527">
    <property type="term" value="C:tRNA methyltransferase complex"/>
    <property type="evidence" value="ECO:0007669"/>
    <property type="project" value="UniProtKB-ARBA"/>
</dbReference>
<protein>
    <recommendedName>
        <fullName evidence="9">tRNA (guanine(10)-N(2))-methyltransferase</fullName>
        <ecNumber evidence="9">2.1.1.214</ecNumber>
    </recommendedName>
</protein>
<dbReference type="EC" id="2.1.1.214" evidence="9"/>
<dbReference type="Pfam" id="PF01170">
    <property type="entry name" value="UPF0020"/>
    <property type="match status" value="1"/>
</dbReference>
<gene>
    <name evidence="13" type="ORF">NUU61_007944</name>
</gene>
<evidence type="ECO:0000256" key="8">
    <source>
        <dbReference type="ARBA" id="ARBA00022884"/>
    </source>
</evidence>
<keyword evidence="5 10" id="KW-0808">Transferase</keyword>
<keyword evidence="2" id="KW-0963">Cytoplasm</keyword>
<dbReference type="PIRSF" id="PIRSF017259">
    <property type="entry name" value="tRNA_mtfrase_TRM11"/>
    <property type="match status" value="1"/>
</dbReference>
<keyword evidence="7 10" id="KW-0819">tRNA processing</keyword>
<evidence type="ECO:0000259" key="12">
    <source>
        <dbReference type="Pfam" id="PF25904"/>
    </source>
</evidence>
<feature type="domain" description="tRNA (guanine(10)-N(2))-methyltransferase TRMT11 N-terminal" evidence="12">
    <location>
        <begin position="1"/>
        <end position="176"/>
    </location>
</feature>
<evidence type="ECO:0000256" key="6">
    <source>
        <dbReference type="ARBA" id="ARBA00022691"/>
    </source>
</evidence>
<dbReference type="InterPro" id="IPR002052">
    <property type="entry name" value="DNA_methylase_N6_adenine_CS"/>
</dbReference>
<keyword evidence="4 10" id="KW-0489">Methyltransferase</keyword>
<evidence type="ECO:0000256" key="10">
    <source>
        <dbReference type="PROSITE-ProRule" id="PRU00959"/>
    </source>
</evidence>
<dbReference type="InterPro" id="IPR016691">
    <property type="entry name" value="TRMT11"/>
</dbReference>
<dbReference type="PROSITE" id="PS00092">
    <property type="entry name" value="N6_MTASE"/>
    <property type="match status" value="1"/>
</dbReference>
<evidence type="ECO:0000256" key="3">
    <source>
        <dbReference type="ARBA" id="ARBA00022555"/>
    </source>
</evidence>
<evidence type="ECO:0000256" key="9">
    <source>
        <dbReference type="ARBA" id="ARBA00066937"/>
    </source>
</evidence>
<evidence type="ECO:0000259" key="11">
    <source>
        <dbReference type="Pfam" id="PF01170"/>
    </source>
</evidence>
<dbReference type="SUPFAM" id="SSF53335">
    <property type="entry name" value="S-adenosyl-L-methionine-dependent methyltransferases"/>
    <property type="match status" value="1"/>
</dbReference>
<dbReference type="PROSITE" id="PS51627">
    <property type="entry name" value="SAM_MT_TRM11"/>
    <property type="match status" value="1"/>
</dbReference>
<dbReference type="InterPro" id="IPR059073">
    <property type="entry name" value="TRMT11_N"/>
</dbReference>
<evidence type="ECO:0000256" key="4">
    <source>
        <dbReference type="ARBA" id="ARBA00022603"/>
    </source>
</evidence>
<dbReference type="GeneID" id="81397638"/>
<comment type="subcellular location">
    <subcellularLocation>
        <location evidence="1">Cytoplasm</location>
    </subcellularLocation>
</comment>
<proteinExistence type="inferred from homology"/>
<evidence type="ECO:0000313" key="13">
    <source>
        <dbReference type="EMBL" id="KAJ5086637.1"/>
    </source>
</evidence>
<accession>A0A9W9ERG6</accession>
<keyword evidence="14" id="KW-1185">Reference proteome</keyword>
<dbReference type="RefSeq" id="XP_056508762.1">
    <property type="nucleotide sequence ID" value="XM_056658469.1"/>
</dbReference>